<evidence type="ECO:0008006" key="5">
    <source>
        <dbReference type="Google" id="ProtNLM"/>
    </source>
</evidence>
<feature type="domain" description="GST N-terminal" evidence="1">
    <location>
        <begin position="10"/>
        <end position="84"/>
    </location>
</feature>
<reference evidence="3" key="2">
    <citation type="journal article" date="2023" name="IMA Fungus">
        <title>Comparative genomic study of the Penicillium genus elucidates a diverse pangenome and 15 lateral gene transfer events.</title>
        <authorList>
            <person name="Petersen C."/>
            <person name="Sorensen T."/>
            <person name="Nielsen M.R."/>
            <person name="Sondergaard T.E."/>
            <person name="Sorensen J.L."/>
            <person name="Fitzpatrick D.A."/>
            <person name="Frisvad J.C."/>
            <person name="Nielsen K.L."/>
        </authorList>
    </citation>
    <scope>NUCLEOTIDE SEQUENCE</scope>
    <source>
        <strain evidence="3">IBT 30761</strain>
    </source>
</reference>
<dbReference type="Gene3D" id="3.40.30.110">
    <property type="match status" value="1"/>
</dbReference>
<dbReference type="InterPro" id="IPR036249">
    <property type="entry name" value="Thioredoxin-like_sf"/>
</dbReference>
<sequence>MSVPDRPVILFHYPGSPYSKKVLWYLALRGIPYSQCIQPHILPRPDLLNLGIQYRRIPVLSIGRDVHLDSRLILQKLEDFAPEKPRLAAESQSPEHRLIERLFDSLSTDGGLFRHVACILLASSPILNDPRFVQDRTEFSGELAPLADIEMAWPLVWLFSAPGALPEDQVSARVFPKVYAWVERLDAAANAAGNALPKPQTLSGEQAAGIISQSAFEGGVYRVQENDEVVRSQALEEEQLVKVWPFDSGSAHKTAGRLIGLNDDEVIVETLETETLIYTQVEDI</sequence>
<dbReference type="CDD" id="cd00570">
    <property type="entry name" value="GST_N_family"/>
    <property type="match status" value="1"/>
</dbReference>
<accession>A0A9W9G276</accession>
<organism evidence="3 4">
    <name type="scientific">Penicillium argentinense</name>
    <dbReference type="NCBI Taxonomy" id="1131581"/>
    <lineage>
        <taxon>Eukaryota</taxon>
        <taxon>Fungi</taxon>
        <taxon>Dikarya</taxon>
        <taxon>Ascomycota</taxon>
        <taxon>Pezizomycotina</taxon>
        <taxon>Eurotiomycetes</taxon>
        <taxon>Eurotiomycetidae</taxon>
        <taxon>Eurotiales</taxon>
        <taxon>Aspergillaceae</taxon>
        <taxon>Penicillium</taxon>
    </lineage>
</organism>
<dbReference type="RefSeq" id="XP_056478854.1">
    <property type="nucleotide sequence ID" value="XM_056613813.1"/>
</dbReference>
<dbReference type="AlphaFoldDB" id="A0A9W9G276"/>
<dbReference type="Pfam" id="PF25907">
    <property type="entry name" value="DUF7962"/>
    <property type="match status" value="1"/>
</dbReference>
<dbReference type="Proteomes" id="UP001149074">
    <property type="component" value="Unassembled WGS sequence"/>
</dbReference>
<dbReference type="Pfam" id="PF13417">
    <property type="entry name" value="GST_N_3"/>
    <property type="match status" value="1"/>
</dbReference>
<reference evidence="3" key="1">
    <citation type="submission" date="2022-11" db="EMBL/GenBank/DDBJ databases">
        <authorList>
            <person name="Petersen C."/>
        </authorList>
    </citation>
    <scope>NUCLEOTIDE SEQUENCE</scope>
    <source>
        <strain evidence="3">IBT 30761</strain>
    </source>
</reference>
<name>A0A9W9G276_9EURO</name>
<evidence type="ECO:0000313" key="3">
    <source>
        <dbReference type="EMBL" id="KAJ5110784.1"/>
    </source>
</evidence>
<evidence type="ECO:0000313" key="4">
    <source>
        <dbReference type="Proteomes" id="UP001149074"/>
    </source>
</evidence>
<dbReference type="InterPro" id="IPR004045">
    <property type="entry name" value="Glutathione_S-Trfase_N"/>
</dbReference>
<evidence type="ECO:0000259" key="2">
    <source>
        <dbReference type="Pfam" id="PF25907"/>
    </source>
</evidence>
<proteinExistence type="predicted"/>
<protein>
    <recommendedName>
        <fullName evidence="5">GST N-terminal domain-containing protein</fullName>
    </recommendedName>
</protein>
<dbReference type="EMBL" id="JAPQKI010000002">
    <property type="protein sequence ID" value="KAJ5110784.1"/>
    <property type="molecule type" value="Genomic_DNA"/>
</dbReference>
<keyword evidence="4" id="KW-1185">Reference proteome</keyword>
<dbReference type="OrthoDB" id="202840at2759"/>
<gene>
    <name evidence="3" type="ORF">N7532_001319</name>
</gene>
<comment type="caution">
    <text evidence="3">The sequence shown here is derived from an EMBL/GenBank/DDBJ whole genome shotgun (WGS) entry which is preliminary data.</text>
</comment>
<dbReference type="InterPro" id="IPR058268">
    <property type="entry name" value="DUF7962"/>
</dbReference>
<evidence type="ECO:0000259" key="1">
    <source>
        <dbReference type="Pfam" id="PF13417"/>
    </source>
</evidence>
<dbReference type="SUPFAM" id="SSF52833">
    <property type="entry name" value="Thioredoxin-like"/>
    <property type="match status" value="1"/>
</dbReference>
<dbReference type="GeneID" id="81352792"/>
<feature type="domain" description="DUF7962" evidence="2">
    <location>
        <begin position="145"/>
        <end position="192"/>
    </location>
</feature>